<dbReference type="SMART" id="SM00975">
    <property type="entry name" value="Telomerase_RBD"/>
    <property type="match status" value="1"/>
</dbReference>
<evidence type="ECO:0000256" key="1">
    <source>
        <dbReference type="ARBA" id="ARBA00004173"/>
    </source>
</evidence>
<keyword evidence="10 15" id="KW-0779">Telomere</keyword>
<dbReference type="GO" id="GO:0046872">
    <property type="term" value="F:metal ion binding"/>
    <property type="evidence" value="ECO:0007669"/>
    <property type="project" value="UniProtKB-KW"/>
</dbReference>
<accession>A0A3S4AID9</accession>
<keyword evidence="9 15" id="KW-0460">Magnesium</keyword>
<evidence type="ECO:0000313" key="17">
    <source>
        <dbReference type="EMBL" id="SPQ18219.1"/>
    </source>
</evidence>
<dbReference type="Pfam" id="PF12009">
    <property type="entry name" value="Telomerase_RBD"/>
    <property type="match status" value="1"/>
</dbReference>
<evidence type="ECO:0000256" key="5">
    <source>
        <dbReference type="ARBA" id="ARBA00022454"/>
    </source>
</evidence>
<protein>
    <recommendedName>
        <fullName evidence="4 15">Telomerase reverse transcriptase</fullName>
        <ecNumber evidence="3 15">2.7.7.49</ecNumber>
    </recommendedName>
    <alternativeName>
        <fullName evidence="15">Telomerase catalytic subunit</fullName>
    </alternativeName>
</protein>
<evidence type="ECO:0000256" key="3">
    <source>
        <dbReference type="ARBA" id="ARBA00012493"/>
    </source>
</evidence>
<dbReference type="PROSITE" id="PS50878">
    <property type="entry name" value="RT_POL"/>
    <property type="match status" value="1"/>
</dbReference>
<dbReference type="InterPro" id="IPR043502">
    <property type="entry name" value="DNA/RNA_pol_sf"/>
</dbReference>
<dbReference type="InterPro" id="IPR021891">
    <property type="entry name" value="Telomerase_RBD"/>
</dbReference>
<name>A0A3S4AID9_9PEZI</name>
<dbReference type="PANTHER" id="PTHR12066:SF0">
    <property type="entry name" value="TELOMERASE REVERSE TRANSCRIPTASE"/>
    <property type="match status" value="1"/>
</dbReference>
<feature type="domain" description="Reverse transcriptase" evidence="16">
    <location>
        <begin position="99"/>
        <end position="428"/>
    </location>
</feature>
<evidence type="ECO:0000256" key="15">
    <source>
        <dbReference type="RuleBase" id="RU365061"/>
    </source>
</evidence>
<dbReference type="Pfam" id="PF21399">
    <property type="entry name" value="TERT_C"/>
    <property type="match status" value="1"/>
</dbReference>
<dbReference type="PANTHER" id="PTHR12066">
    <property type="entry name" value="TELOMERASE REVERSE TRANSCRIPTASE"/>
    <property type="match status" value="1"/>
</dbReference>
<dbReference type="GO" id="GO:0042162">
    <property type="term" value="F:telomeric DNA binding"/>
    <property type="evidence" value="ECO:0007669"/>
    <property type="project" value="TreeGrafter"/>
</dbReference>
<proteinExistence type="inferred from homology"/>
<dbReference type="Proteomes" id="UP000289323">
    <property type="component" value="Unassembled WGS sequence"/>
</dbReference>
<dbReference type="PRINTS" id="PR01365">
    <property type="entry name" value="TELOMERASERT"/>
</dbReference>
<dbReference type="AlphaFoldDB" id="A0A3S4AID9"/>
<dbReference type="Pfam" id="PF00078">
    <property type="entry name" value="RVT_1"/>
    <property type="match status" value="1"/>
</dbReference>
<keyword evidence="5 15" id="KW-0158">Chromosome</keyword>
<dbReference type="EC" id="2.7.7.49" evidence="3 15"/>
<dbReference type="Gene3D" id="3.30.70.2630">
    <property type="match status" value="1"/>
</dbReference>
<evidence type="ECO:0000256" key="8">
    <source>
        <dbReference type="ARBA" id="ARBA00022723"/>
    </source>
</evidence>
<dbReference type="EMBL" id="OUUZ01000001">
    <property type="protein sequence ID" value="SPQ18219.1"/>
    <property type="molecule type" value="Genomic_DNA"/>
</dbReference>
<dbReference type="Gene3D" id="1.10.132.70">
    <property type="match status" value="1"/>
</dbReference>
<dbReference type="GO" id="GO:0070034">
    <property type="term" value="F:telomerase RNA binding"/>
    <property type="evidence" value="ECO:0007669"/>
    <property type="project" value="TreeGrafter"/>
</dbReference>
<evidence type="ECO:0000256" key="13">
    <source>
        <dbReference type="ARBA" id="ARBA00023242"/>
    </source>
</evidence>
<evidence type="ECO:0000256" key="4">
    <source>
        <dbReference type="ARBA" id="ARBA00016182"/>
    </source>
</evidence>
<evidence type="ECO:0000256" key="10">
    <source>
        <dbReference type="ARBA" id="ARBA00022895"/>
    </source>
</evidence>
<gene>
    <name evidence="17" type="ORF">TT172_LOCUS638</name>
</gene>
<dbReference type="SUPFAM" id="SSF56672">
    <property type="entry name" value="DNA/RNA polymerases"/>
    <property type="match status" value="1"/>
</dbReference>
<dbReference type="InterPro" id="IPR049139">
    <property type="entry name" value="TERT_C"/>
</dbReference>
<dbReference type="GO" id="GO:0000781">
    <property type="term" value="C:chromosome, telomeric region"/>
    <property type="evidence" value="ECO:0007669"/>
    <property type="project" value="UniProtKB-SubCell"/>
</dbReference>
<dbReference type="GO" id="GO:0003720">
    <property type="term" value="F:telomerase activity"/>
    <property type="evidence" value="ECO:0007669"/>
    <property type="project" value="InterPro"/>
</dbReference>
<evidence type="ECO:0000256" key="7">
    <source>
        <dbReference type="ARBA" id="ARBA00022695"/>
    </source>
</evidence>
<keyword evidence="7 15" id="KW-0548">Nucleotidyltransferase</keyword>
<evidence type="ECO:0000256" key="2">
    <source>
        <dbReference type="ARBA" id="ARBA00008001"/>
    </source>
</evidence>
<keyword evidence="6 15" id="KW-0808">Transferase</keyword>
<keyword evidence="13 15" id="KW-0539">Nucleus</keyword>
<keyword evidence="8 15" id="KW-0479">Metal-binding</keyword>
<keyword evidence="11 15" id="KW-0695">RNA-directed DNA polymerase</keyword>
<dbReference type="InterPro" id="IPR003545">
    <property type="entry name" value="Telomerase_RT"/>
</dbReference>
<dbReference type="InterPro" id="IPR000477">
    <property type="entry name" value="RT_dom"/>
</dbReference>
<evidence type="ECO:0000256" key="6">
    <source>
        <dbReference type="ARBA" id="ARBA00022679"/>
    </source>
</evidence>
<organism evidence="17 18">
    <name type="scientific">Thermothielavioides terrestris</name>
    <dbReference type="NCBI Taxonomy" id="2587410"/>
    <lineage>
        <taxon>Eukaryota</taxon>
        <taxon>Fungi</taxon>
        <taxon>Dikarya</taxon>
        <taxon>Ascomycota</taxon>
        <taxon>Pezizomycotina</taxon>
        <taxon>Sordariomycetes</taxon>
        <taxon>Sordariomycetidae</taxon>
        <taxon>Sordariales</taxon>
        <taxon>Chaetomiaceae</taxon>
        <taxon>Thermothielavioides</taxon>
    </lineage>
</organism>
<dbReference type="CDD" id="cd01648">
    <property type="entry name" value="TERT"/>
    <property type="match status" value="1"/>
</dbReference>
<evidence type="ECO:0000313" key="18">
    <source>
        <dbReference type="Proteomes" id="UP000289323"/>
    </source>
</evidence>
<comment type="similarity">
    <text evidence="2 15">Belongs to the reverse transcriptase family. Telomerase subfamily.</text>
</comment>
<dbReference type="Gene3D" id="1.10.357.90">
    <property type="match status" value="1"/>
</dbReference>
<evidence type="ECO:0000256" key="12">
    <source>
        <dbReference type="ARBA" id="ARBA00023128"/>
    </source>
</evidence>
<comment type="subcellular location">
    <subcellularLocation>
        <location evidence="1">Mitochondrion</location>
    </subcellularLocation>
    <subcellularLocation>
        <location evidence="15">Nucleus</location>
    </subcellularLocation>
    <subcellularLocation>
        <location evidence="15">Chromosome</location>
        <location evidence="15">Telomere</location>
    </subcellularLocation>
</comment>
<comment type="function">
    <text evidence="15">Telomerase is a ribonucleoprotein enzyme essential for the replication of chromosome termini in most eukaryotes. It elongates telomeres. It is a reverse transcriptase that adds simple sequence repeats to chromosome ends by copying a template sequence within the RNA component of the enzyme.</text>
</comment>
<dbReference type="GO" id="GO:0007004">
    <property type="term" value="P:telomere maintenance via telomerase"/>
    <property type="evidence" value="ECO:0007669"/>
    <property type="project" value="TreeGrafter"/>
</dbReference>
<reference evidence="17 18" key="1">
    <citation type="submission" date="2018-04" db="EMBL/GenBank/DDBJ databases">
        <authorList>
            <person name="Huttner S."/>
            <person name="Dainat J."/>
        </authorList>
    </citation>
    <scope>NUCLEOTIDE SEQUENCE [LARGE SCALE GENOMIC DNA]</scope>
</reference>
<dbReference type="GO" id="GO:0005739">
    <property type="term" value="C:mitochondrion"/>
    <property type="evidence" value="ECO:0007669"/>
    <property type="project" value="UniProtKB-SubCell"/>
</dbReference>
<dbReference type="GO" id="GO:0000333">
    <property type="term" value="C:telomerase catalytic core complex"/>
    <property type="evidence" value="ECO:0007669"/>
    <property type="project" value="TreeGrafter"/>
</dbReference>
<evidence type="ECO:0000256" key="14">
    <source>
        <dbReference type="ARBA" id="ARBA00048173"/>
    </source>
</evidence>
<evidence type="ECO:0000256" key="9">
    <source>
        <dbReference type="ARBA" id="ARBA00022842"/>
    </source>
</evidence>
<comment type="catalytic activity">
    <reaction evidence="14 15">
        <text>DNA(n) + a 2'-deoxyribonucleoside 5'-triphosphate = DNA(n+1) + diphosphate</text>
        <dbReference type="Rhea" id="RHEA:22508"/>
        <dbReference type="Rhea" id="RHEA-COMP:17339"/>
        <dbReference type="Rhea" id="RHEA-COMP:17340"/>
        <dbReference type="ChEBI" id="CHEBI:33019"/>
        <dbReference type="ChEBI" id="CHEBI:61560"/>
        <dbReference type="ChEBI" id="CHEBI:173112"/>
        <dbReference type="EC" id="2.7.7.49"/>
    </reaction>
</comment>
<keyword evidence="12" id="KW-0496">Mitochondrion</keyword>
<sequence length="620" mass="70513">MSLHEVMQGMKISEIEWLAPPGLGNQKSSLSDTRKRAEIFYEFLYYLFDSFLIPLIRNNFYVTESAVDRYRLFFFRHDIWRYVAEPAMASLKARVLDEVKKEDAPQLDQLGYSQVRLLPKQNSMRPIMNLRRRTLVRDKKILGPSINTKLAPVSSMLKLEKSRNPNLLGSSLFSVGDLYQRIKGFKRRLGGGQQHDLYFAKVDVQAAFDTIPQDAMIELLKQIPSHSEYNMVKHVEMSLLDEASGSGSKPKPTKRWHTVVRATNDRRSFAEWAEESLAAKKKNTIFVNGAVQEKVCTRHLLALTAMHIGQNLVRIGKKYYRQKTGIPQGSVLSSTLCNYFYADLERKHLSFLQADDCLLLRLIDDFILITTDQNKARRFVDVMLGGLPDYGVTVNPEKSLVNFALTVRGSAVPRPHDSQKFPYCGLLIDCKTLAVTKQRDGSQGRAIFDSLTVEYSRRPGRNFKRKVINAFKIQSHLMFFDTAHNSRRTVLGNVYSAFAETAAKMWAYARCMAAGRPGPRVLVDTIKTLVDVAFVLLTSRARRERYPGYVCCLRKVEVAWLAMVACRQVLVRKQTGYGEVIAWLEGETRKLSGQKGLDVETLVEVAKALPAHKLLGDRRV</sequence>
<evidence type="ECO:0000259" key="16">
    <source>
        <dbReference type="PROSITE" id="PS50878"/>
    </source>
</evidence>
<evidence type="ECO:0000256" key="11">
    <source>
        <dbReference type="ARBA" id="ARBA00022918"/>
    </source>
</evidence>